<comment type="caution">
    <text evidence="1">The sequence shown here is derived from an EMBL/GenBank/DDBJ whole genome shotgun (WGS) entry which is preliminary data.</text>
</comment>
<gene>
    <name evidence="1" type="primary">Necator_chrIII.g10382</name>
    <name evidence="1" type="ORF">RB195_009617</name>
</gene>
<dbReference type="EMBL" id="JAVFWL010000003">
    <property type="protein sequence ID" value="KAK6741852.1"/>
    <property type="molecule type" value="Genomic_DNA"/>
</dbReference>
<sequence length="101" mass="11395">MGVRSPRLEKHALQCAPMLGMSRLANLFLTLYVTFVSIKPTLLCATRMEAGTVGQIPCSKRGNTNSEFFYLKHYNYEESILDIAVHDVTEEIRAEVRGKCN</sequence>
<evidence type="ECO:0000313" key="1">
    <source>
        <dbReference type="EMBL" id="KAK6741852.1"/>
    </source>
</evidence>
<organism evidence="1 2">
    <name type="scientific">Necator americanus</name>
    <name type="common">Human hookworm</name>
    <dbReference type="NCBI Taxonomy" id="51031"/>
    <lineage>
        <taxon>Eukaryota</taxon>
        <taxon>Metazoa</taxon>
        <taxon>Ecdysozoa</taxon>
        <taxon>Nematoda</taxon>
        <taxon>Chromadorea</taxon>
        <taxon>Rhabditida</taxon>
        <taxon>Rhabditina</taxon>
        <taxon>Rhabditomorpha</taxon>
        <taxon>Strongyloidea</taxon>
        <taxon>Ancylostomatidae</taxon>
        <taxon>Bunostominae</taxon>
        <taxon>Necator</taxon>
    </lineage>
</organism>
<accession>A0ABR1CVE2</accession>
<dbReference type="Proteomes" id="UP001303046">
    <property type="component" value="Unassembled WGS sequence"/>
</dbReference>
<protein>
    <recommendedName>
        <fullName evidence="3">Transthyretin-like family protein</fullName>
    </recommendedName>
</protein>
<reference evidence="1 2" key="1">
    <citation type="submission" date="2023-08" db="EMBL/GenBank/DDBJ databases">
        <title>A Necator americanus chromosomal reference genome.</title>
        <authorList>
            <person name="Ilik V."/>
            <person name="Petrzelkova K.J."/>
            <person name="Pardy F."/>
            <person name="Fuh T."/>
            <person name="Niatou-Singa F.S."/>
            <person name="Gouil Q."/>
            <person name="Baker L."/>
            <person name="Ritchie M.E."/>
            <person name="Jex A.R."/>
            <person name="Gazzola D."/>
            <person name="Li H."/>
            <person name="Toshio Fujiwara R."/>
            <person name="Zhan B."/>
            <person name="Aroian R.V."/>
            <person name="Pafco B."/>
            <person name="Schwarz E.M."/>
        </authorList>
    </citation>
    <scope>NUCLEOTIDE SEQUENCE [LARGE SCALE GENOMIC DNA]</scope>
    <source>
        <strain evidence="1 2">Aroian</strain>
        <tissue evidence="1">Whole animal</tissue>
    </source>
</reference>
<evidence type="ECO:0008006" key="3">
    <source>
        <dbReference type="Google" id="ProtNLM"/>
    </source>
</evidence>
<name>A0ABR1CVE2_NECAM</name>
<keyword evidence="2" id="KW-1185">Reference proteome</keyword>
<proteinExistence type="predicted"/>
<evidence type="ECO:0000313" key="2">
    <source>
        <dbReference type="Proteomes" id="UP001303046"/>
    </source>
</evidence>